<comment type="caution">
    <text evidence="1">The sequence shown here is derived from an EMBL/GenBank/DDBJ whole genome shotgun (WGS) entry which is preliminary data.</text>
</comment>
<organism evidence="1 2">
    <name type="scientific">Cloeon dipterum</name>
    <dbReference type="NCBI Taxonomy" id="197152"/>
    <lineage>
        <taxon>Eukaryota</taxon>
        <taxon>Metazoa</taxon>
        <taxon>Ecdysozoa</taxon>
        <taxon>Arthropoda</taxon>
        <taxon>Hexapoda</taxon>
        <taxon>Insecta</taxon>
        <taxon>Pterygota</taxon>
        <taxon>Palaeoptera</taxon>
        <taxon>Ephemeroptera</taxon>
        <taxon>Pisciforma</taxon>
        <taxon>Baetidae</taxon>
        <taxon>Cloeon</taxon>
    </lineage>
</organism>
<evidence type="ECO:0000313" key="2">
    <source>
        <dbReference type="Proteomes" id="UP000494165"/>
    </source>
</evidence>
<dbReference type="InterPro" id="IPR032675">
    <property type="entry name" value="LRR_dom_sf"/>
</dbReference>
<evidence type="ECO:0000313" key="1">
    <source>
        <dbReference type="EMBL" id="CAB3387385.1"/>
    </source>
</evidence>
<gene>
    <name evidence="1" type="ORF">CLODIP_2_CD09193</name>
</gene>
<proteinExistence type="predicted"/>
<dbReference type="EMBL" id="CADEPI010000569">
    <property type="protein sequence ID" value="CAB3387385.1"/>
    <property type="molecule type" value="Genomic_DNA"/>
</dbReference>
<reference evidence="1 2" key="1">
    <citation type="submission" date="2020-04" db="EMBL/GenBank/DDBJ databases">
        <authorList>
            <person name="Alioto T."/>
            <person name="Alioto T."/>
            <person name="Gomez Garrido J."/>
        </authorList>
    </citation>
    <scope>NUCLEOTIDE SEQUENCE [LARGE SCALE GENOMIC DNA]</scope>
</reference>
<dbReference type="Gene3D" id="3.80.10.10">
    <property type="entry name" value="Ribonuclease Inhibitor"/>
    <property type="match status" value="1"/>
</dbReference>
<dbReference type="Proteomes" id="UP000494165">
    <property type="component" value="Unassembled WGS sequence"/>
</dbReference>
<dbReference type="AlphaFoldDB" id="A0A8S1EB63"/>
<sequence>MLGANTMFTDYIKKISAIKAIHRKSDENRDDALREAISPDITEVNFATILDLFTENPPYIIDILKTITLKAASNIRDFQIMEGNVVCPSMSKDIIEEIVKMTNLRTLKVRQFSISFSTLVELCGKLPRLKNLYFKIEPEPNFKITDSCSFLKTFGGLEVFQFSSSLKNSEFRESLTLESIRYLPNLKLLGDPDHFVDMLPTCLEFYSSFQSKKSNLTSLMLYVEKDIYWNAFKQFPQVSQLQIRWGRGPNVEMNITGLLDFPDLKKLTLTDLNKVTAIDKFLLQYGNRLTHLTLDLNSTLRFEMQSAFDYVFSRCDKLEQLSLRNLDVKNPMSSRDWSFASGNSLKELELQFSSNSCRNAYIQLSRILSAPNLEKVMMIRVPVSLQELVRTMDLVKKQKILKKVNHFELEVCENKSILTPLGRLAPRNFGLSEYFCGRLNVERIAQHESGHELRWRNLCFRRTKTSASDSLDPLPAPKNIFGNKRTTIQSEEIMAEDAQKLNPDCSFKNVWIPFVDELNVPGRDTNEQKLDAVAKMILKIQTETICFFPIVEFFKGDSKSMVEILKRISGKKEITEFRFLEDDSLKNKKERLNLDWNDFNLSEDLKSDLEGVRVELKKMSNLHTIKIDLKSL</sequence>
<keyword evidence="2" id="KW-1185">Reference proteome</keyword>
<dbReference type="SUPFAM" id="SSF52047">
    <property type="entry name" value="RNI-like"/>
    <property type="match status" value="1"/>
</dbReference>
<protein>
    <submittedName>
        <fullName evidence="1">Uncharacterized protein</fullName>
    </submittedName>
</protein>
<accession>A0A8S1EB63</accession>
<name>A0A8S1EB63_9INSE</name>